<keyword evidence="1" id="KW-0732">Signal</keyword>
<accession>A0ABQ9VZN3</accession>
<protein>
    <submittedName>
        <fullName evidence="2">Uncharacterized protein</fullName>
    </submittedName>
</protein>
<feature type="chain" id="PRO_5045357248" evidence="1">
    <location>
        <begin position="27"/>
        <end position="120"/>
    </location>
</feature>
<dbReference type="EMBL" id="JASSZA010000004">
    <property type="protein sequence ID" value="KAK2114591.1"/>
    <property type="molecule type" value="Genomic_DNA"/>
</dbReference>
<evidence type="ECO:0000256" key="1">
    <source>
        <dbReference type="SAM" id="SignalP"/>
    </source>
</evidence>
<organism evidence="2 3">
    <name type="scientific">Saguinus oedipus</name>
    <name type="common">Cotton-top tamarin</name>
    <name type="synonym">Oedipomidas oedipus</name>
    <dbReference type="NCBI Taxonomy" id="9490"/>
    <lineage>
        <taxon>Eukaryota</taxon>
        <taxon>Metazoa</taxon>
        <taxon>Chordata</taxon>
        <taxon>Craniata</taxon>
        <taxon>Vertebrata</taxon>
        <taxon>Euteleostomi</taxon>
        <taxon>Mammalia</taxon>
        <taxon>Eutheria</taxon>
        <taxon>Euarchontoglires</taxon>
        <taxon>Primates</taxon>
        <taxon>Haplorrhini</taxon>
        <taxon>Platyrrhini</taxon>
        <taxon>Cebidae</taxon>
        <taxon>Callitrichinae</taxon>
        <taxon>Saguinus</taxon>
    </lineage>
</organism>
<feature type="signal peptide" evidence="1">
    <location>
        <begin position="1"/>
        <end position="26"/>
    </location>
</feature>
<gene>
    <name evidence="2" type="ORF">P7K49_008857</name>
</gene>
<keyword evidence="3" id="KW-1185">Reference proteome</keyword>
<reference evidence="2 3" key="1">
    <citation type="submission" date="2023-05" db="EMBL/GenBank/DDBJ databases">
        <title>B98-5 Cell Line De Novo Hybrid Assembly: An Optical Mapping Approach.</title>
        <authorList>
            <person name="Kananen K."/>
            <person name="Auerbach J.A."/>
            <person name="Kautto E."/>
            <person name="Blachly J.S."/>
        </authorList>
    </citation>
    <scope>NUCLEOTIDE SEQUENCE [LARGE SCALE GENOMIC DNA]</scope>
    <source>
        <strain evidence="2">B95-8</strain>
        <tissue evidence="2">Cell line</tissue>
    </source>
</reference>
<comment type="caution">
    <text evidence="2">The sequence shown here is derived from an EMBL/GenBank/DDBJ whole genome shotgun (WGS) entry which is preliminary data.</text>
</comment>
<name>A0ABQ9VZN3_SAGOE</name>
<sequence length="120" mass="13664">MLKDSQQAEAHSLLLLHAALCAQVVALVNHGTVDHGNALVMCSVLWSKDELSPSWRRSSLLCSSVIYRRSSSEALGEHKCLFLQPVMCPQWVRDVRVNSQTQDEWIFPPEKYLYLVNRIL</sequence>
<dbReference type="Proteomes" id="UP001266305">
    <property type="component" value="Unassembled WGS sequence"/>
</dbReference>
<proteinExistence type="predicted"/>
<evidence type="ECO:0000313" key="3">
    <source>
        <dbReference type="Proteomes" id="UP001266305"/>
    </source>
</evidence>
<evidence type="ECO:0000313" key="2">
    <source>
        <dbReference type="EMBL" id="KAK2114591.1"/>
    </source>
</evidence>